<dbReference type="InterPro" id="IPR035595">
    <property type="entry name" value="UDP_glycos_trans_CS"/>
</dbReference>
<keyword evidence="7" id="KW-1185">Reference proteome</keyword>
<dbReference type="SUPFAM" id="SSF53756">
    <property type="entry name" value="UDP-Glycosyltransferase/glycogen phosphorylase"/>
    <property type="match status" value="1"/>
</dbReference>
<dbReference type="GO" id="GO:0016020">
    <property type="term" value="C:membrane"/>
    <property type="evidence" value="ECO:0007669"/>
    <property type="project" value="UniProtKB-SubCell"/>
</dbReference>
<feature type="transmembrane region" description="Helical" evidence="5">
    <location>
        <begin position="476"/>
        <end position="495"/>
    </location>
</feature>
<dbReference type="PANTHER" id="PTHR48043">
    <property type="entry name" value="EG:EG0003.4 PROTEIN-RELATED"/>
    <property type="match status" value="1"/>
</dbReference>
<dbReference type="PROSITE" id="PS00375">
    <property type="entry name" value="UDPGT"/>
    <property type="match status" value="1"/>
</dbReference>
<dbReference type="EMBL" id="CH916368">
    <property type="protein sequence ID" value="EDW04225.1"/>
    <property type="molecule type" value="Genomic_DNA"/>
</dbReference>
<dbReference type="STRING" id="7222.B4JCR1"/>
<keyword evidence="5" id="KW-0812">Transmembrane</keyword>
<comment type="subcellular location">
    <subcellularLocation>
        <location evidence="5">Membrane</location>
        <topology evidence="5">Single-pass membrane protein</topology>
    </subcellularLocation>
</comment>
<dbReference type="EC" id="2.4.1.17" evidence="5"/>
<comment type="similarity">
    <text evidence="1 4">Belongs to the UDP-glycosyltransferase family.</text>
</comment>
<keyword evidence="3 4" id="KW-0808">Transferase</keyword>
<keyword evidence="5" id="KW-1133">Transmembrane helix</keyword>
<feature type="signal peptide" evidence="5">
    <location>
        <begin position="1"/>
        <end position="19"/>
    </location>
</feature>
<comment type="catalytic activity">
    <reaction evidence="5">
        <text>glucuronate acceptor + UDP-alpha-D-glucuronate = acceptor beta-D-glucuronoside + UDP + H(+)</text>
        <dbReference type="Rhea" id="RHEA:21032"/>
        <dbReference type="ChEBI" id="CHEBI:15378"/>
        <dbReference type="ChEBI" id="CHEBI:58052"/>
        <dbReference type="ChEBI" id="CHEBI:58223"/>
        <dbReference type="ChEBI" id="CHEBI:132367"/>
        <dbReference type="ChEBI" id="CHEBI:132368"/>
        <dbReference type="EC" id="2.4.1.17"/>
    </reaction>
</comment>
<dbReference type="KEGG" id="dgr:6562692"/>
<dbReference type="OrthoDB" id="5835829at2759"/>
<accession>B4JCR1</accession>
<proteinExistence type="inferred from homology"/>
<dbReference type="AlphaFoldDB" id="B4JCR1"/>
<sequence>MNWALGLTLVLLLTAWAVAQIGGSHILGVFVDVHRSQLLVHLSVARVLLQRGHQLTLVTSLPLEDDWLSENITHFLVDWQPKEQQITDYNANFVGRLQRTLSLLEQSGELLLQSAWLNFMHATPTTPYDLLLLGYHFNDHLLGVAAHFACPVAIISTQQPIGFVHSLLVNPEERWYVPQPYDSRQRTGFEGWVFGVWEKSAELLARRVMQRIYSTHFATPPYPSFEEMRLRVSLALNNHHMISEGPIAPLLPSMLDIGGIVMEQSRSTDNSNLALNQTRSVIIFSLGTRFSWRSAQPQLERIFVEAFAQLEDYDICWTYDGDNATEISLANRHIRLSNWWPQAQLLAHPCTRLLITHGGKGSLSEALYYGIPLLGLPLRGDQRANLLKMQARGWGLSLDMDALTPLELLATIQRLLKEEQFKQRIQVDSQLYRDRPLSASNLTGYWLEYVIRHKGAQHLSGNARQLTIWQRQLIDVRLVVFGTMFLISWTALWLIK</sequence>
<dbReference type="SMR" id="B4JCR1"/>
<gene>
    <name evidence="6" type="primary">Dgri\GH10101</name>
    <name evidence="6" type="ORF">Dgri_GH10101</name>
</gene>
<evidence type="ECO:0000256" key="1">
    <source>
        <dbReference type="ARBA" id="ARBA00009995"/>
    </source>
</evidence>
<dbReference type="PhylomeDB" id="B4JCR1"/>
<protein>
    <recommendedName>
        <fullName evidence="5">UDP-glucuronosyltransferase</fullName>
        <ecNumber evidence="5">2.4.1.17</ecNumber>
    </recommendedName>
</protein>
<keyword evidence="5" id="KW-0732">Signal</keyword>
<evidence type="ECO:0000256" key="5">
    <source>
        <dbReference type="RuleBase" id="RU362059"/>
    </source>
</evidence>
<dbReference type="GO" id="GO:0015020">
    <property type="term" value="F:glucuronosyltransferase activity"/>
    <property type="evidence" value="ECO:0007669"/>
    <property type="project" value="UniProtKB-EC"/>
</dbReference>
<name>B4JCR1_DROGR</name>
<dbReference type="PANTHER" id="PTHR48043:SF145">
    <property type="entry name" value="FI06409P-RELATED"/>
    <property type="match status" value="1"/>
</dbReference>
<dbReference type="InterPro" id="IPR002213">
    <property type="entry name" value="UDP_glucos_trans"/>
</dbReference>
<dbReference type="OMA" id="SNHHMIS"/>
<dbReference type="HOGENOM" id="CLU_012949_0_0_1"/>
<dbReference type="InterPro" id="IPR050271">
    <property type="entry name" value="UDP-glycosyltransferase"/>
</dbReference>
<feature type="chain" id="PRO_5005123140" description="UDP-glucuronosyltransferase" evidence="5">
    <location>
        <begin position="20"/>
        <end position="496"/>
    </location>
</feature>
<keyword evidence="2 4" id="KW-0328">Glycosyltransferase</keyword>
<dbReference type="eggNOG" id="KOG1192">
    <property type="taxonomic scope" value="Eukaryota"/>
</dbReference>
<dbReference type="Pfam" id="PF00201">
    <property type="entry name" value="UDPGT"/>
    <property type="match status" value="1"/>
</dbReference>
<reference evidence="6 7" key="1">
    <citation type="journal article" date="2007" name="Nature">
        <title>Evolution of genes and genomes on the Drosophila phylogeny.</title>
        <authorList>
            <consortium name="Drosophila 12 Genomes Consortium"/>
            <person name="Clark A.G."/>
            <person name="Eisen M.B."/>
            <person name="Smith D.R."/>
            <person name="Bergman C.M."/>
            <person name="Oliver B."/>
            <person name="Markow T.A."/>
            <person name="Kaufman T.C."/>
            <person name="Kellis M."/>
            <person name="Gelbart W."/>
            <person name="Iyer V.N."/>
            <person name="Pollard D.A."/>
            <person name="Sackton T.B."/>
            <person name="Larracuente A.M."/>
            <person name="Singh N.D."/>
            <person name="Abad J.P."/>
            <person name="Abt D.N."/>
            <person name="Adryan B."/>
            <person name="Aguade M."/>
            <person name="Akashi H."/>
            <person name="Anderson W.W."/>
            <person name="Aquadro C.F."/>
            <person name="Ardell D.H."/>
            <person name="Arguello R."/>
            <person name="Artieri C.G."/>
            <person name="Barbash D.A."/>
            <person name="Barker D."/>
            <person name="Barsanti P."/>
            <person name="Batterham P."/>
            <person name="Batzoglou S."/>
            <person name="Begun D."/>
            <person name="Bhutkar A."/>
            <person name="Blanco E."/>
            <person name="Bosak S.A."/>
            <person name="Bradley R.K."/>
            <person name="Brand A.D."/>
            <person name="Brent M.R."/>
            <person name="Brooks A.N."/>
            <person name="Brown R.H."/>
            <person name="Butlin R.K."/>
            <person name="Caggese C."/>
            <person name="Calvi B.R."/>
            <person name="Bernardo de Carvalho A."/>
            <person name="Caspi A."/>
            <person name="Castrezana S."/>
            <person name="Celniker S.E."/>
            <person name="Chang J.L."/>
            <person name="Chapple C."/>
            <person name="Chatterji S."/>
            <person name="Chinwalla A."/>
            <person name="Civetta A."/>
            <person name="Clifton S.W."/>
            <person name="Comeron J.M."/>
            <person name="Costello J.C."/>
            <person name="Coyne J.A."/>
            <person name="Daub J."/>
            <person name="David R.G."/>
            <person name="Delcher A.L."/>
            <person name="Delehaunty K."/>
            <person name="Do C.B."/>
            <person name="Ebling H."/>
            <person name="Edwards K."/>
            <person name="Eickbush T."/>
            <person name="Evans J.D."/>
            <person name="Filipski A."/>
            <person name="Findeiss S."/>
            <person name="Freyhult E."/>
            <person name="Fulton L."/>
            <person name="Fulton R."/>
            <person name="Garcia A.C."/>
            <person name="Gardiner A."/>
            <person name="Garfield D.A."/>
            <person name="Garvin B.E."/>
            <person name="Gibson G."/>
            <person name="Gilbert D."/>
            <person name="Gnerre S."/>
            <person name="Godfrey J."/>
            <person name="Good R."/>
            <person name="Gotea V."/>
            <person name="Gravely B."/>
            <person name="Greenberg A.J."/>
            <person name="Griffiths-Jones S."/>
            <person name="Gross S."/>
            <person name="Guigo R."/>
            <person name="Gustafson E.A."/>
            <person name="Haerty W."/>
            <person name="Hahn M.W."/>
            <person name="Halligan D.L."/>
            <person name="Halpern A.L."/>
            <person name="Halter G.M."/>
            <person name="Han M.V."/>
            <person name="Heger A."/>
            <person name="Hillier L."/>
            <person name="Hinrichs A.S."/>
            <person name="Holmes I."/>
            <person name="Hoskins R.A."/>
            <person name="Hubisz M.J."/>
            <person name="Hultmark D."/>
            <person name="Huntley M.A."/>
            <person name="Jaffe D.B."/>
            <person name="Jagadeeshan S."/>
            <person name="Jeck W.R."/>
            <person name="Johnson J."/>
            <person name="Jones C.D."/>
            <person name="Jordan W.C."/>
            <person name="Karpen G.H."/>
            <person name="Kataoka E."/>
            <person name="Keightley P.D."/>
            <person name="Kheradpour P."/>
            <person name="Kirkness E.F."/>
            <person name="Koerich L.B."/>
            <person name="Kristiansen K."/>
            <person name="Kudrna D."/>
            <person name="Kulathinal R.J."/>
            <person name="Kumar S."/>
            <person name="Kwok R."/>
            <person name="Lander E."/>
            <person name="Langley C.H."/>
            <person name="Lapoint R."/>
            <person name="Lazzaro B.P."/>
            <person name="Lee S.J."/>
            <person name="Levesque L."/>
            <person name="Li R."/>
            <person name="Lin C.F."/>
            <person name="Lin M.F."/>
            <person name="Lindblad-Toh K."/>
            <person name="Llopart A."/>
            <person name="Long M."/>
            <person name="Low L."/>
            <person name="Lozovsky E."/>
            <person name="Lu J."/>
            <person name="Luo M."/>
            <person name="Machado C.A."/>
            <person name="Makalowski W."/>
            <person name="Marzo M."/>
            <person name="Matsuda M."/>
            <person name="Matzkin L."/>
            <person name="McAllister B."/>
            <person name="McBride C.S."/>
            <person name="McKernan B."/>
            <person name="McKernan K."/>
            <person name="Mendez-Lago M."/>
            <person name="Minx P."/>
            <person name="Mollenhauer M.U."/>
            <person name="Montooth K."/>
            <person name="Mount S.M."/>
            <person name="Mu X."/>
            <person name="Myers E."/>
            <person name="Negre B."/>
            <person name="Newfeld S."/>
            <person name="Nielsen R."/>
            <person name="Noor M.A."/>
            <person name="O'Grady P."/>
            <person name="Pachter L."/>
            <person name="Papaceit M."/>
            <person name="Parisi M.J."/>
            <person name="Parisi M."/>
            <person name="Parts L."/>
            <person name="Pedersen J.S."/>
            <person name="Pesole G."/>
            <person name="Phillippy A.M."/>
            <person name="Ponting C.P."/>
            <person name="Pop M."/>
            <person name="Porcelli D."/>
            <person name="Powell J.R."/>
            <person name="Prohaska S."/>
            <person name="Pruitt K."/>
            <person name="Puig M."/>
            <person name="Quesneville H."/>
            <person name="Ram K.R."/>
            <person name="Rand D."/>
            <person name="Rasmussen M.D."/>
            <person name="Reed L.K."/>
            <person name="Reenan R."/>
            <person name="Reily A."/>
            <person name="Remington K.A."/>
            <person name="Rieger T.T."/>
            <person name="Ritchie M.G."/>
            <person name="Robin C."/>
            <person name="Rogers Y.H."/>
            <person name="Rohde C."/>
            <person name="Rozas J."/>
            <person name="Rubenfield M.J."/>
            <person name="Ruiz A."/>
            <person name="Russo S."/>
            <person name="Salzberg S.L."/>
            <person name="Sanchez-Gracia A."/>
            <person name="Saranga D.J."/>
            <person name="Sato H."/>
            <person name="Schaeffer S.W."/>
            <person name="Schatz M.C."/>
            <person name="Schlenke T."/>
            <person name="Schwartz R."/>
            <person name="Segarra C."/>
            <person name="Singh R.S."/>
            <person name="Sirot L."/>
            <person name="Sirota M."/>
            <person name="Sisneros N.B."/>
            <person name="Smith C.D."/>
            <person name="Smith T.F."/>
            <person name="Spieth J."/>
            <person name="Stage D.E."/>
            <person name="Stark A."/>
            <person name="Stephan W."/>
            <person name="Strausberg R.L."/>
            <person name="Strempel S."/>
            <person name="Sturgill D."/>
            <person name="Sutton G."/>
            <person name="Sutton G.G."/>
            <person name="Tao W."/>
            <person name="Teichmann S."/>
            <person name="Tobari Y.N."/>
            <person name="Tomimura Y."/>
            <person name="Tsolas J.M."/>
            <person name="Valente V.L."/>
            <person name="Venter E."/>
            <person name="Venter J.C."/>
            <person name="Vicario S."/>
            <person name="Vieira F.G."/>
            <person name="Vilella A.J."/>
            <person name="Villasante A."/>
            <person name="Walenz B."/>
            <person name="Wang J."/>
            <person name="Wasserman M."/>
            <person name="Watts T."/>
            <person name="Wilson D."/>
            <person name="Wilson R.K."/>
            <person name="Wing R.A."/>
            <person name="Wolfner M.F."/>
            <person name="Wong A."/>
            <person name="Wong G.K."/>
            <person name="Wu C.I."/>
            <person name="Wu G."/>
            <person name="Yamamoto D."/>
            <person name="Yang H.P."/>
            <person name="Yang S.P."/>
            <person name="Yorke J.A."/>
            <person name="Yoshida K."/>
            <person name="Zdobnov E."/>
            <person name="Zhang P."/>
            <person name="Zhang Y."/>
            <person name="Zimin A.V."/>
            <person name="Baldwin J."/>
            <person name="Abdouelleil A."/>
            <person name="Abdulkadir J."/>
            <person name="Abebe A."/>
            <person name="Abera B."/>
            <person name="Abreu J."/>
            <person name="Acer S.C."/>
            <person name="Aftuck L."/>
            <person name="Alexander A."/>
            <person name="An P."/>
            <person name="Anderson E."/>
            <person name="Anderson S."/>
            <person name="Arachi H."/>
            <person name="Azer M."/>
            <person name="Bachantsang P."/>
            <person name="Barry A."/>
            <person name="Bayul T."/>
            <person name="Berlin A."/>
            <person name="Bessette D."/>
            <person name="Bloom T."/>
            <person name="Blye J."/>
            <person name="Boguslavskiy L."/>
            <person name="Bonnet C."/>
            <person name="Boukhgalter B."/>
            <person name="Bourzgui I."/>
            <person name="Brown A."/>
            <person name="Cahill P."/>
            <person name="Channer S."/>
            <person name="Cheshatsang Y."/>
            <person name="Chuda L."/>
            <person name="Citroen M."/>
            <person name="Collymore A."/>
            <person name="Cooke P."/>
            <person name="Costello M."/>
            <person name="D'Aco K."/>
            <person name="Daza R."/>
            <person name="De Haan G."/>
            <person name="DeGray S."/>
            <person name="DeMaso C."/>
            <person name="Dhargay N."/>
            <person name="Dooley K."/>
            <person name="Dooley E."/>
            <person name="Doricent M."/>
            <person name="Dorje P."/>
            <person name="Dorjee K."/>
            <person name="Dupes A."/>
            <person name="Elong R."/>
            <person name="Falk J."/>
            <person name="Farina A."/>
            <person name="Faro S."/>
            <person name="Ferguson D."/>
            <person name="Fisher S."/>
            <person name="Foley C.D."/>
            <person name="Franke A."/>
            <person name="Friedrich D."/>
            <person name="Gadbois L."/>
            <person name="Gearin G."/>
            <person name="Gearin C.R."/>
            <person name="Giannoukos G."/>
            <person name="Goode T."/>
            <person name="Graham J."/>
            <person name="Grandbois E."/>
            <person name="Grewal S."/>
            <person name="Gyaltsen K."/>
            <person name="Hafez N."/>
            <person name="Hagos B."/>
            <person name="Hall J."/>
            <person name="Henson C."/>
            <person name="Hollinger A."/>
            <person name="Honan T."/>
            <person name="Huard M.D."/>
            <person name="Hughes L."/>
            <person name="Hurhula B."/>
            <person name="Husby M.E."/>
            <person name="Kamat A."/>
            <person name="Kanga B."/>
            <person name="Kashin S."/>
            <person name="Khazanovich D."/>
            <person name="Kisner P."/>
            <person name="Lance K."/>
            <person name="Lara M."/>
            <person name="Lee W."/>
            <person name="Lennon N."/>
            <person name="Letendre F."/>
            <person name="LeVine R."/>
            <person name="Lipovsky A."/>
            <person name="Liu X."/>
            <person name="Liu J."/>
            <person name="Liu S."/>
            <person name="Lokyitsang T."/>
            <person name="Lokyitsang Y."/>
            <person name="Lubonja R."/>
            <person name="Lui A."/>
            <person name="MacDonald P."/>
            <person name="Magnisalis V."/>
            <person name="Maru K."/>
            <person name="Matthews C."/>
            <person name="McCusker W."/>
            <person name="McDonough S."/>
            <person name="Mehta T."/>
            <person name="Meldrim J."/>
            <person name="Meneus L."/>
            <person name="Mihai O."/>
            <person name="Mihalev A."/>
            <person name="Mihova T."/>
            <person name="Mittelman R."/>
            <person name="Mlenga V."/>
            <person name="Montmayeur A."/>
            <person name="Mulrain L."/>
            <person name="Navidi A."/>
            <person name="Naylor J."/>
            <person name="Negash T."/>
            <person name="Nguyen T."/>
            <person name="Nguyen N."/>
            <person name="Nicol R."/>
            <person name="Norbu C."/>
            <person name="Norbu N."/>
            <person name="Novod N."/>
            <person name="O'Neill B."/>
            <person name="Osman S."/>
            <person name="Markiewicz E."/>
            <person name="Oyono O.L."/>
            <person name="Patti C."/>
            <person name="Phunkhang P."/>
            <person name="Pierre F."/>
            <person name="Priest M."/>
            <person name="Raghuraman S."/>
            <person name="Rege F."/>
            <person name="Reyes R."/>
            <person name="Rise C."/>
            <person name="Rogov P."/>
            <person name="Ross K."/>
            <person name="Ryan E."/>
            <person name="Settipalli S."/>
            <person name="Shea T."/>
            <person name="Sherpa N."/>
            <person name="Shi L."/>
            <person name="Shih D."/>
            <person name="Sparrow T."/>
            <person name="Spaulding J."/>
            <person name="Stalker J."/>
            <person name="Stange-Thomann N."/>
            <person name="Stavropoulos S."/>
            <person name="Stone C."/>
            <person name="Strader C."/>
            <person name="Tesfaye S."/>
            <person name="Thomson T."/>
            <person name="Thoulutsang Y."/>
            <person name="Thoulutsang D."/>
            <person name="Topham K."/>
            <person name="Topping I."/>
            <person name="Tsamla T."/>
            <person name="Vassiliev H."/>
            <person name="Vo A."/>
            <person name="Wangchuk T."/>
            <person name="Wangdi T."/>
            <person name="Weiand M."/>
            <person name="Wilkinson J."/>
            <person name="Wilson A."/>
            <person name="Yadav S."/>
            <person name="Young G."/>
            <person name="Yu Q."/>
            <person name="Zembek L."/>
            <person name="Zhong D."/>
            <person name="Zimmer A."/>
            <person name="Zwirko Z."/>
            <person name="Jaffe D.B."/>
            <person name="Alvarez P."/>
            <person name="Brockman W."/>
            <person name="Butler J."/>
            <person name="Chin C."/>
            <person name="Gnerre S."/>
            <person name="Grabherr M."/>
            <person name="Kleber M."/>
            <person name="Mauceli E."/>
            <person name="MacCallum I."/>
        </authorList>
    </citation>
    <scope>NUCLEOTIDE SEQUENCE [LARGE SCALE GENOMIC DNA]</scope>
    <source>
        <strain evidence="7">Tucson 15287-2541.00</strain>
    </source>
</reference>
<evidence type="ECO:0000256" key="4">
    <source>
        <dbReference type="RuleBase" id="RU003718"/>
    </source>
</evidence>
<evidence type="ECO:0000256" key="3">
    <source>
        <dbReference type="ARBA" id="ARBA00022679"/>
    </source>
</evidence>
<organism evidence="7">
    <name type="scientific">Drosophila grimshawi</name>
    <name type="common">Hawaiian fruit fly</name>
    <name type="synonym">Idiomyia grimshawi</name>
    <dbReference type="NCBI Taxonomy" id="7222"/>
    <lineage>
        <taxon>Eukaryota</taxon>
        <taxon>Metazoa</taxon>
        <taxon>Ecdysozoa</taxon>
        <taxon>Arthropoda</taxon>
        <taxon>Hexapoda</taxon>
        <taxon>Insecta</taxon>
        <taxon>Pterygota</taxon>
        <taxon>Neoptera</taxon>
        <taxon>Endopterygota</taxon>
        <taxon>Diptera</taxon>
        <taxon>Brachycera</taxon>
        <taxon>Muscomorpha</taxon>
        <taxon>Ephydroidea</taxon>
        <taxon>Drosophilidae</taxon>
        <taxon>Drosophila</taxon>
        <taxon>Hawaiian Drosophila</taxon>
    </lineage>
</organism>
<dbReference type="InParanoid" id="B4JCR1"/>
<dbReference type="CDD" id="cd03784">
    <property type="entry name" value="GT1_Gtf-like"/>
    <property type="match status" value="1"/>
</dbReference>
<dbReference type="FunCoup" id="B4JCR1">
    <property type="interactions" value="211"/>
</dbReference>
<dbReference type="Proteomes" id="UP000001070">
    <property type="component" value="Unassembled WGS sequence"/>
</dbReference>
<keyword evidence="5" id="KW-0472">Membrane</keyword>
<evidence type="ECO:0000313" key="6">
    <source>
        <dbReference type="EMBL" id="EDW04225.1"/>
    </source>
</evidence>
<evidence type="ECO:0000256" key="2">
    <source>
        <dbReference type="ARBA" id="ARBA00022676"/>
    </source>
</evidence>
<evidence type="ECO:0000313" key="7">
    <source>
        <dbReference type="Proteomes" id="UP000001070"/>
    </source>
</evidence>
<dbReference type="Gene3D" id="3.40.50.2000">
    <property type="entry name" value="Glycogen Phosphorylase B"/>
    <property type="match status" value="1"/>
</dbReference>